<keyword evidence="6 7" id="KW-0067">ATP-binding</keyword>
<protein>
    <recommendedName>
        <fullName evidence="1">non-specific serine/threonine protein kinase</fullName>
        <ecNumber evidence="1">2.7.11.1</ecNumber>
    </recommendedName>
</protein>
<name>A0ABW2CAG1_9ACTN</name>
<dbReference type="PANTHER" id="PTHR43289">
    <property type="entry name" value="MITOGEN-ACTIVATED PROTEIN KINASE KINASE KINASE 20-RELATED"/>
    <property type="match status" value="1"/>
</dbReference>
<dbReference type="Gene3D" id="3.30.200.20">
    <property type="entry name" value="Phosphorylase Kinase, domain 1"/>
    <property type="match status" value="1"/>
</dbReference>
<evidence type="ECO:0000256" key="8">
    <source>
        <dbReference type="SAM" id="MobiDB-lite"/>
    </source>
</evidence>
<keyword evidence="4 7" id="KW-0547">Nucleotide-binding</keyword>
<keyword evidence="12" id="KW-1185">Reference proteome</keyword>
<dbReference type="InterPro" id="IPR017441">
    <property type="entry name" value="Protein_kinase_ATP_BS"/>
</dbReference>
<feature type="region of interest" description="Disordered" evidence="8">
    <location>
        <begin position="358"/>
        <end position="390"/>
    </location>
</feature>
<dbReference type="EMBL" id="JBHSXS010000001">
    <property type="protein sequence ID" value="MFC6878562.1"/>
    <property type="molecule type" value="Genomic_DNA"/>
</dbReference>
<evidence type="ECO:0000256" key="5">
    <source>
        <dbReference type="ARBA" id="ARBA00022777"/>
    </source>
</evidence>
<dbReference type="Gene3D" id="1.10.510.10">
    <property type="entry name" value="Transferase(Phosphotransferase) domain 1"/>
    <property type="match status" value="1"/>
</dbReference>
<dbReference type="SUPFAM" id="SSF56112">
    <property type="entry name" value="Protein kinase-like (PK-like)"/>
    <property type="match status" value="1"/>
</dbReference>
<feature type="transmembrane region" description="Helical" evidence="9">
    <location>
        <begin position="330"/>
        <end position="354"/>
    </location>
</feature>
<feature type="binding site" evidence="7">
    <location>
        <position position="49"/>
    </location>
    <ligand>
        <name>ATP</name>
        <dbReference type="ChEBI" id="CHEBI:30616"/>
    </ligand>
</feature>
<keyword evidence="5 11" id="KW-0418">Kinase</keyword>
<dbReference type="RefSeq" id="WP_375539030.1">
    <property type="nucleotide sequence ID" value="NZ_JBHSXS010000001.1"/>
</dbReference>
<evidence type="ECO:0000256" key="1">
    <source>
        <dbReference type="ARBA" id="ARBA00012513"/>
    </source>
</evidence>
<dbReference type="InterPro" id="IPR008271">
    <property type="entry name" value="Ser/Thr_kinase_AS"/>
</dbReference>
<dbReference type="Proteomes" id="UP001596380">
    <property type="component" value="Unassembled WGS sequence"/>
</dbReference>
<keyword evidence="9" id="KW-0812">Transmembrane</keyword>
<keyword evidence="9" id="KW-1133">Transmembrane helix</keyword>
<organism evidence="11 12">
    <name type="scientific">Actinomadura yumaensis</name>
    <dbReference type="NCBI Taxonomy" id="111807"/>
    <lineage>
        <taxon>Bacteria</taxon>
        <taxon>Bacillati</taxon>
        <taxon>Actinomycetota</taxon>
        <taxon>Actinomycetes</taxon>
        <taxon>Streptosporangiales</taxon>
        <taxon>Thermomonosporaceae</taxon>
        <taxon>Actinomadura</taxon>
    </lineage>
</organism>
<reference evidence="12" key="1">
    <citation type="journal article" date="2019" name="Int. J. Syst. Evol. Microbiol.">
        <title>The Global Catalogue of Microorganisms (GCM) 10K type strain sequencing project: providing services to taxonomists for standard genome sequencing and annotation.</title>
        <authorList>
            <consortium name="The Broad Institute Genomics Platform"/>
            <consortium name="The Broad Institute Genome Sequencing Center for Infectious Disease"/>
            <person name="Wu L."/>
            <person name="Ma J."/>
        </authorList>
    </citation>
    <scope>NUCLEOTIDE SEQUENCE [LARGE SCALE GENOMIC DNA]</scope>
    <source>
        <strain evidence="12">JCM 3369</strain>
    </source>
</reference>
<gene>
    <name evidence="11" type="ORF">ACFQKB_02160</name>
</gene>
<evidence type="ECO:0000256" key="7">
    <source>
        <dbReference type="PROSITE-ProRule" id="PRU10141"/>
    </source>
</evidence>
<keyword evidence="3 11" id="KW-0808">Transferase</keyword>
<dbReference type="PROSITE" id="PS00108">
    <property type="entry name" value="PROTEIN_KINASE_ST"/>
    <property type="match status" value="1"/>
</dbReference>
<dbReference type="Gene3D" id="3.40.1000.10">
    <property type="entry name" value="Mog1/PsbP, alpha/beta/alpha sandwich"/>
    <property type="match status" value="1"/>
</dbReference>
<dbReference type="PANTHER" id="PTHR43289:SF6">
    <property type="entry name" value="SERINE_THREONINE-PROTEIN KINASE NEKL-3"/>
    <property type="match status" value="1"/>
</dbReference>
<feature type="domain" description="Protein kinase" evidence="10">
    <location>
        <begin position="20"/>
        <end position="277"/>
    </location>
</feature>
<feature type="compositionally biased region" description="Basic and acidic residues" evidence="8">
    <location>
        <begin position="313"/>
        <end position="323"/>
    </location>
</feature>
<evidence type="ECO:0000256" key="2">
    <source>
        <dbReference type="ARBA" id="ARBA00022527"/>
    </source>
</evidence>
<evidence type="ECO:0000256" key="6">
    <source>
        <dbReference type="ARBA" id="ARBA00022840"/>
    </source>
</evidence>
<evidence type="ECO:0000259" key="10">
    <source>
        <dbReference type="PROSITE" id="PS50011"/>
    </source>
</evidence>
<sequence length="538" mass="57396">MARPERRYRPPMPQVIAARYELVELLGRGGMGAVWRARDRTLDREVAIKEVSLPQGLDGAQVERVYARTFREARSAARLDHPGIVTVHDVVEEDGRPWIVMRLVPAPALDRVVRAEGPLPPARVAAIGADLLDALRAAHEAGVVHRDVKPGNVLLTRDRAVLTDFGIATVAGDETLTQAGAIVGSPAYLAPEQARRQKASPSSDLWSLGATLYAAVEGHPPYVRPDVWGVMAAVLSDEPDPQRLSGPLRPVLDGLLRKDPAQRMHPDEAGRLLREIAQGPARHVPAWAPPHGDLAPGPANLTAPPAPATTTHGDGDAAGDGRRPAAPARWAVIVPAAVFAAVLVAGVVAVVIFVNGGGDGAGDPPSGRPSAGASGSGPRSGPARGSGSRGSVPAGYRLYNGPAWVAAVPEGWKAEPESRDVTFRDPDGAATRGISVQRVADVTGNEAKWLDDAAAQFKNDKDYPDYKQVRYQENVPFLGGQAAEMEFTFTKNGKPGRVWTRLFSFNGGLYDIVMIAQQGNWEASRPYFTTFLDTFRAP</sequence>
<evidence type="ECO:0000313" key="12">
    <source>
        <dbReference type="Proteomes" id="UP001596380"/>
    </source>
</evidence>
<dbReference type="PROSITE" id="PS00107">
    <property type="entry name" value="PROTEIN_KINASE_ATP"/>
    <property type="match status" value="1"/>
</dbReference>
<evidence type="ECO:0000256" key="9">
    <source>
        <dbReference type="SAM" id="Phobius"/>
    </source>
</evidence>
<feature type="region of interest" description="Disordered" evidence="8">
    <location>
        <begin position="283"/>
        <end position="323"/>
    </location>
</feature>
<dbReference type="Pfam" id="PF00069">
    <property type="entry name" value="Pkinase"/>
    <property type="match status" value="1"/>
</dbReference>
<dbReference type="GO" id="GO:0004674">
    <property type="term" value="F:protein serine/threonine kinase activity"/>
    <property type="evidence" value="ECO:0007669"/>
    <property type="project" value="UniProtKB-EC"/>
</dbReference>
<dbReference type="InterPro" id="IPR000719">
    <property type="entry name" value="Prot_kinase_dom"/>
</dbReference>
<evidence type="ECO:0000256" key="3">
    <source>
        <dbReference type="ARBA" id="ARBA00022679"/>
    </source>
</evidence>
<dbReference type="CDD" id="cd14014">
    <property type="entry name" value="STKc_PknB_like"/>
    <property type="match status" value="1"/>
</dbReference>
<comment type="caution">
    <text evidence="11">The sequence shown here is derived from an EMBL/GenBank/DDBJ whole genome shotgun (WGS) entry which is preliminary data.</text>
</comment>
<dbReference type="SMART" id="SM00220">
    <property type="entry name" value="S_TKc"/>
    <property type="match status" value="1"/>
</dbReference>
<proteinExistence type="predicted"/>
<keyword evidence="9" id="KW-0472">Membrane</keyword>
<feature type="compositionally biased region" description="Low complexity" evidence="8">
    <location>
        <begin position="362"/>
        <end position="390"/>
    </location>
</feature>
<evidence type="ECO:0000256" key="4">
    <source>
        <dbReference type="ARBA" id="ARBA00022741"/>
    </source>
</evidence>
<feature type="compositionally biased region" description="Low complexity" evidence="8">
    <location>
        <begin position="295"/>
        <end position="312"/>
    </location>
</feature>
<accession>A0ABW2CAG1</accession>
<dbReference type="EC" id="2.7.11.1" evidence="1"/>
<dbReference type="PROSITE" id="PS50011">
    <property type="entry name" value="PROTEIN_KINASE_DOM"/>
    <property type="match status" value="1"/>
</dbReference>
<keyword evidence="2" id="KW-0723">Serine/threonine-protein kinase</keyword>
<evidence type="ECO:0000313" key="11">
    <source>
        <dbReference type="EMBL" id="MFC6878562.1"/>
    </source>
</evidence>
<dbReference type="InterPro" id="IPR011009">
    <property type="entry name" value="Kinase-like_dom_sf"/>
</dbReference>